<evidence type="ECO:0000313" key="9">
    <source>
        <dbReference type="EMBL" id="KAF2646390.1"/>
    </source>
</evidence>
<evidence type="ECO:0000256" key="7">
    <source>
        <dbReference type="SAM" id="Phobius"/>
    </source>
</evidence>
<dbReference type="InterPro" id="IPR005829">
    <property type="entry name" value="Sugar_transporter_CS"/>
</dbReference>
<dbReference type="PANTHER" id="PTHR23501">
    <property type="entry name" value="MAJOR FACILITATOR SUPERFAMILY"/>
    <property type="match status" value="1"/>
</dbReference>
<proteinExistence type="predicted"/>
<feature type="transmembrane region" description="Helical" evidence="7">
    <location>
        <begin position="449"/>
        <end position="468"/>
    </location>
</feature>
<feature type="region of interest" description="Disordered" evidence="6">
    <location>
        <begin position="1"/>
        <end position="21"/>
    </location>
</feature>
<feature type="transmembrane region" description="Helical" evidence="7">
    <location>
        <begin position="263"/>
        <end position="282"/>
    </location>
</feature>
<dbReference type="GO" id="GO:0005886">
    <property type="term" value="C:plasma membrane"/>
    <property type="evidence" value="ECO:0007669"/>
    <property type="project" value="TreeGrafter"/>
</dbReference>
<evidence type="ECO:0000313" key="10">
    <source>
        <dbReference type="Proteomes" id="UP000799753"/>
    </source>
</evidence>
<dbReference type="SUPFAM" id="SSF103473">
    <property type="entry name" value="MFS general substrate transporter"/>
    <property type="match status" value="1"/>
</dbReference>
<evidence type="ECO:0000256" key="5">
    <source>
        <dbReference type="ARBA" id="ARBA00023136"/>
    </source>
</evidence>
<keyword evidence="10" id="KW-1185">Reference proteome</keyword>
<organism evidence="9 10">
    <name type="scientific">Massarina eburnea CBS 473.64</name>
    <dbReference type="NCBI Taxonomy" id="1395130"/>
    <lineage>
        <taxon>Eukaryota</taxon>
        <taxon>Fungi</taxon>
        <taxon>Dikarya</taxon>
        <taxon>Ascomycota</taxon>
        <taxon>Pezizomycotina</taxon>
        <taxon>Dothideomycetes</taxon>
        <taxon>Pleosporomycetidae</taxon>
        <taxon>Pleosporales</taxon>
        <taxon>Massarineae</taxon>
        <taxon>Massarinaceae</taxon>
        <taxon>Massarina</taxon>
    </lineage>
</organism>
<feature type="transmembrane region" description="Helical" evidence="7">
    <location>
        <begin position="58"/>
        <end position="77"/>
    </location>
</feature>
<dbReference type="OrthoDB" id="4161376at2759"/>
<dbReference type="InterPro" id="IPR020846">
    <property type="entry name" value="MFS_dom"/>
</dbReference>
<comment type="subcellular location">
    <subcellularLocation>
        <location evidence="1">Membrane</location>
        <topology evidence="1">Multi-pass membrane protein</topology>
    </subcellularLocation>
</comment>
<feature type="transmembrane region" description="Helical" evidence="7">
    <location>
        <begin position="189"/>
        <end position="206"/>
    </location>
</feature>
<keyword evidence="4 7" id="KW-1133">Transmembrane helix</keyword>
<feature type="transmembrane region" description="Helical" evidence="7">
    <location>
        <begin position="324"/>
        <end position="347"/>
    </location>
</feature>
<dbReference type="AlphaFoldDB" id="A0A6A6SFQ9"/>
<feature type="transmembrane region" description="Helical" evidence="7">
    <location>
        <begin position="120"/>
        <end position="140"/>
    </location>
</feature>
<feature type="transmembrane region" description="Helical" evidence="7">
    <location>
        <begin position="161"/>
        <end position="183"/>
    </location>
</feature>
<keyword evidence="3 7" id="KW-0812">Transmembrane</keyword>
<accession>A0A6A6SFQ9</accession>
<dbReference type="PROSITE" id="PS00216">
    <property type="entry name" value="SUGAR_TRANSPORT_1"/>
    <property type="match status" value="1"/>
</dbReference>
<dbReference type="InterPro" id="IPR010573">
    <property type="entry name" value="MFS_Str1/Tri12-like"/>
</dbReference>
<evidence type="ECO:0000259" key="8">
    <source>
        <dbReference type="PROSITE" id="PS50850"/>
    </source>
</evidence>
<dbReference type="InterPro" id="IPR036259">
    <property type="entry name" value="MFS_trans_sf"/>
</dbReference>
<reference evidence="9" key="1">
    <citation type="journal article" date="2020" name="Stud. Mycol.">
        <title>101 Dothideomycetes genomes: a test case for predicting lifestyles and emergence of pathogens.</title>
        <authorList>
            <person name="Haridas S."/>
            <person name="Albert R."/>
            <person name="Binder M."/>
            <person name="Bloem J."/>
            <person name="Labutti K."/>
            <person name="Salamov A."/>
            <person name="Andreopoulos B."/>
            <person name="Baker S."/>
            <person name="Barry K."/>
            <person name="Bills G."/>
            <person name="Bluhm B."/>
            <person name="Cannon C."/>
            <person name="Castanera R."/>
            <person name="Culley D."/>
            <person name="Daum C."/>
            <person name="Ezra D."/>
            <person name="Gonzalez J."/>
            <person name="Henrissat B."/>
            <person name="Kuo A."/>
            <person name="Liang C."/>
            <person name="Lipzen A."/>
            <person name="Lutzoni F."/>
            <person name="Magnuson J."/>
            <person name="Mondo S."/>
            <person name="Nolan M."/>
            <person name="Ohm R."/>
            <person name="Pangilinan J."/>
            <person name="Park H.-J."/>
            <person name="Ramirez L."/>
            <person name="Alfaro M."/>
            <person name="Sun H."/>
            <person name="Tritt A."/>
            <person name="Yoshinaga Y."/>
            <person name="Zwiers L.-H."/>
            <person name="Turgeon B."/>
            <person name="Goodwin S."/>
            <person name="Spatafora J."/>
            <person name="Crous P."/>
            <person name="Grigoriev I."/>
        </authorList>
    </citation>
    <scope>NUCLEOTIDE SEQUENCE</scope>
    <source>
        <strain evidence="9">CBS 473.64</strain>
    </source>
</reference>
<dbReference type="Gene3D" id="1.20.1250.20">
    <property type="entry name" value="MFS general substrate transporter like domains"/>
    <property type="match status" value="1"/>
</dbReference>
<feature type="transmembrane region" description="Helical" evidence="7">
    <location>
        <begin position="294"/>
        <end position="312"/>
    </location>
</feature>
<evidence type="ECO:0000256" key="2">
    <source>
        <dbReference type="ARBA" id="ARBA00022448"/>
    </source>
</evidence>
<dbReference type="GO" id="GO:0022857">
    <property type="term" value="F:transmembrane transporter activity"/>
    <property type="evidence" value="ECO:0007669"/>
    <property type="project" value="InterPro"/>
</dbReference>
<dbReference type="EMBL" id="MU006776">
    <property type="protein sequence ID" value="KAF2646390.1"/>
    <property type="molecule type" value="Genomic_DNA"/>
</dbReference>
<feature type="transmembrane region" description="Helical" evidence="7">
    <location>
        <begin position="226"/>
        <end position="243"/>
    </location>
</feature>
<gene>
    <name evidence="9" type="ORF">P280DRAFT_440396</name>
</gene>
<evidence type="ECO:0000256" key="4">
    <source>
        <dbReference type="ARBA" id="ARBA00022989"/>
    </source>
</evidence>
<dbReference type="Pfam" id="PF06609">
    <property type="entry name" value="TRI12"/>
    <property type="match status" value="2"/>
</dbReference>
<dbReference type="Proteomes" id="UP000799753">
    <property type="component" value="Unassembled WGS sequence"/>
</dbReference>
<dbReference type="PROSITE" id="PS50850">
    <property type="entry name" value="MFS"/>
    <property type="match status" value="1"/>
</dbReference>
<name>A0A6A6SFQ9_9PLEO</name>
<protein>
    <submittedName>
        <fullName evidence="9">MFS general substrate transporter</fullName>
    </submittedName>
</protein>
<feature type="transmembrane region" description="Helical" evidence="7">
    <location>
        <begin position="89"/>
        <end position="114"/>
    </location>
</feature>
<sequence length="495" mass="52788">MPEKQNTEHVENSLSPHESHVAGELGERGFAGEADELPRGYFYSPFFLGTTALGPTNSIIWLSLVYTLGLAVGLTLVGRLSDIFGRRWFFIVGTAIGCIGAIVCSTANTIPVLIGGQVLIGLSASTGYSYAFIIGELVPVKYRFIFNSIIFWLRNFDYGGLLLYTAGLVLFILGLSSGGSLYPWTDAKVIAPIVVGFLCLIALFVYESYVDLKEPLIPLHFFRHRGWVAAMMSLSIGASVYYSQAIIWPQMTTNVYARGRVEWGGIVSCLVGIGITIGEIIGGTVAKNFGHWKIQCFCVITLGTIFLGLGALCNPNTPNTAMALVFVATAFIGWNEALVLPICTIAIRDQGEIGTAAGIAGSSRSAISTIASTVYSAVLTARVSETLSTQIPPAVIGAGLPASSVTEYMTAIAAGGTQKLLDAVPGLTPEILATGAEAYRWAYSDAYRTIFLTSLAFGGLGVICSLFIEDIDTMMGGKIAVTLTGREKEKEDPKE</sequence>
<dbReference type="PANTHER" id="PTHR23501:SF109">
    <property type="entry name" value="MAJOR FACILITATOR SUPERFAMILY (MFS) PROFILE DOMAIN-CONTAINING PROTEIN-RELATED"/>
    <property type="match status" value="1"/>
</dbReference>
<feature type="domain" description="Major facilitator superfamily (MFS) profile" evidence="8">
    <location>
        <begin position="1"/>
        <end position="473"/>
    </location>
</feature>
<evidence type="ECO:0000256" key="6">
    <source>
        <dbReference type="SAM" id="MobiDB-lite"/>
    </source>
</evidence>
<evidence type="ECO:0000256" key="3">
    <source>
        <dbReference type="ARBA" id="ARBA00022692"/>
    </source>
</evidence>
<keyword evidence="2" id="KW-0813">Transport</keyword>
<evidence type="ECO:0000256" key="1">
    <source>
        <dbReference type="ARBA" id="ARBA00004141"/>
    </source>
</evidence>
<keyword evidence="5 7" id="KW-0472">Membrane</keyword>